<dbReference type="EMBL" id="FODB01000005">
    <property type="protein sequence ID" value="SEN23306.1"/>
    <property type="molecule type" value="Genomic_DNA"/>
</dbReference>
<evidence type="ECO:0000256" key="1">
    <source>
        <dbReference type="SAM" id="MobiDB-lite"/>
    </source>
</evidence>
<dbReference type="STRING" id="77097.SAMN04490369_100583"/>
<dbReference type="InterPro" id="IPR036182">
    <property type="entry name" value="PCuAC_sf"/>
</dbReference>
<dbReference type="Gene3D" id="2.60.40.1890">
    <property type="entry name" value="PCu(A)C copper chaperone"/>
    <property type="match status" value="1"/>
</dbReference>
<feature type="compositionally biased region" description="Basic and acidic residues" evidence="1">
    <location>
        <begin position="168"/>
        <end position="182"/>
    </location>
</feature>
<protein>
    <recommendedName>
        <fullName evidence="5">Copper(I)-binding protein</fullName>
    </recommendedName>
</protein>
<proteinExistence type="predicted"/>
<dbReference type="PANTHER" id="PTHR36302">
    <property type="entry name" value="BLR7088 PROTEIN"/>
    <property type="match status" value="1"/>
</dbReference>
<name>A0A1H8EVA0_9GAMM</name>
<gene>
    <name evidence="3" type="ORF">SAMN04490369_100583</name>
</gene>
<accession>A0A1H8EVA0</accession>
<dbReference type="InterPro" id="IPR007410">
    <property type="entry name" value="LpqE-like"/>
</dbReference>
<organism evidence="3 4">
    <name type="scientific">Vreelandella aquamarina</name>
    <dbReference type="NCBI Taxonomy" id="77097"/>
    <lineage>
        <taxon>Bacteria</taxon>
        <taxon>Pseudomonadati</taxon>
        <taxon>Pseudomonadota</taxon>
        <taxon>Gammaproteobacteria</taxon>
        <taxon>Oceanospirillales</taxon>
        <taxon>Halomonadaceae</taxon>
        <taxon>Vreelandella</taxon>
    </lineage>
</organism>
<feature type="signal peptide" evidence="2">
    <location>
        <begin position="1"/>
        <end position="26"/>
    </location>
</feature>
<evidence type="ECO:0000256" key="2">
    <source>
        <dbReference type="SAM" id="SignalP"/>
    </source>
</evidence>
<feature type="region of interest" description="Disordered" evidence="1">
    <location>
        <begin position="163"/>
        <end position="182"/>
    </location>
</feature>
<feature type="chain" id="PRO_5011737773" description="Copper(I)-binding protein" evidence="2">
    <location>
        <begin position="27"/>
        <end position="182"/>
    </location>
</feature>
<dbReference type="Pfam" id="PF04314">
    <property type="entry name" value="PCuAC"/>
    <property type="match status" value="1"/>
</dbReference>
<dbReference type="SUPFAM" id="SSF110087">
    <property type="entry name" value="DR1885-like metal-binding protein"/>
    <property type="match status" value="1"/>
</dbReference>
<dbReference type="Proteomes" id="UP000199493">
    <property type="component" value="Unassembled WGS sequence"/>
</dbReference>
<dbReference type="AlphaFoldDB" id="A0A1H8EVA0"/>
<keyword evidence="2" id="KW-0732">Signal</keyword>
<evidence type="ECO:0008006" key="5">
    <source>
        <dbReference type="Google" id="ProtNLM"/>
    </source>
</evidence>
<evidence type="ECO:0000313" key="3">
    <source>
        <dbReference type="EMBL" id="SEN23306.1"/>
    </source>
</evidence>
<evidence type="ECO:0000313" key="4">
    <source>
        <dbReference type="Proteomes" id="UP000199493"/>
    </source>
</evidence>
<dbReference type="InterPro" id="IPR058248">
    <property type="entry name" value="Lxx211020-like"/>
</dbReference>
<dbReference type="PANTHER" id="PTHR36302:SF1">
    <property type="entry name" value="COPPER CHAPERONE PCU(A)C"/>
    <property type="match status" value="1"/>
</dbReference>
<reference evidence="3 4" key="1">
    <citation type="submission" date="2016-10" db="EMBL/GenBank/DDBJ databases">
        <authorList>
            <person name="de Groot N.N."/>
        </authorList>
    </citation>
    <scope>NUCLEOTIDE SEQUENCE [LARGE SCALE GENOMIC DNA]</scope>
    <source>
        <strain evidence="3 4">558</strain>
    </source>
</reference>
<sequence length="182" mass="18976">MFPQRIMPSKVVWLLTMLLISAPLSAAHHGGARQEGMAGQASSIEVAHPWARATPPGAGAGGGFVTLTNHGDGDDMLLGATSPITERVEIHIMEMDGDVMRMAPLPGGIELPAGESVTLAPGGLHLMLMELGSPIVEGEPVPVTLEFQHAEPMEIELQVLPVGASPEGSHHEGAHDHGHAAH</sequence>